<dbReference type="UniPathway" id="UPA00109">
    <property type="reaction ID" value="UER00186"/>
</dbReference>
<feature type="binding site" evidence="13">
    <location>
        <position position="447"/>
    </location>
    <ligand>
        <name>Mn(2+)</name>
        <dbReference type="ChEBI" id="CHEBI:29035"/>
        <label>2</label>
    </ligand>
</feature>
<evidence type="ECO:0000256" key="2">
    <source>
        <dbReference type="ARBA" id="ARBA00001936"/>
    </source>
</evidence>
<evidence type="ECO:0000256" key="10">
    <source>
        <dbReference type="NCBIfam" id="TIGR01307"/>
    </source>
</evidence>
<evidence type="ECO:0000256" key="5">
    <source>
        <dbReference type="ARBA" id="ARBA00008819"/>
    </source>
</evidence>
<dbReference type="Gene3D" id="3.40.720.10">
    <property type="entry name" value="Alkaline Phosphatase, subunit A"/>
    <property type="match status" value="1"/>
</dbReference>
<dbReference type="GO" id="GO:0006096">
    <property type="term" value="P:glycolytic process"/>
    <property type="evidence" value="ECO:0007669"/>
    <property type="project" value="UniProtKB-UniRule"/>
</dbReference>
<dbReference type="CDD" id="cd16010">
    <property type="entry name" value="iPGM"/>
    <property type="match status" value="1"/>
</dbReference>
<dbReference type="InterPro" id="IPR005995">
    <property type="entry name" value="Pgm_bpd_ind"/>
</dbReference>
<feature type="binding site" evidence="13">
    <location>
        <position position="54"/>
    </location>
    <ligand>
        <name>Mn(2+)</name>
        <dbReference type="ChEBI" id="CHEBI:29035"/>
        <label>2</label>
    </ligand>
</feature>
<evidence type="ECO:0000256" key="6">
    <source>
        <dbReference type="ARBA" id="ARBA00022723"/>
    </source>
</evidence>
<dbReference type="PANTHER" id="PTHR31637:SF0">
    <property type="entry name" value="2,3-BISPHOSPHOGLYCERATE-INDEPENDENT PHOSPHOGLYCERATE MUTASE"/>
    <property type="match status" value="1"/>
</dbReference>
<feature type="binding site" evidence="12">
    <location>
        <position position="182"/>
    </location>
    <ligand>
        <name>substrate</name>
    </ligand>
</feature>
<evidence type="ECO:0000256" key="3">
    <source>
        <dbReference type="ARBA" id="ARBA00002315"/>
    </source>
</evidence>
<keyword evidence="9" id="KW-0413">Isomerase</keyword>
<dbReference type="GO" id="GO:0005737">
    <property type="term" value="C:cytoplasm"/>
    <property type="evidence" value="ECO:0007669"/>
    <property type="project" value="InterPro"/>
</dbReference>
<dbReference type="SUPFAM" id="SSF53649">
    <property type="entry name" value="Alkaline phosphatase-like"/>
    <property type="match status" value="1"/>
</dbReference>
<feature type="binding site" evidence="13">
    <location>
        <position position="476"/>
    </location>
    <ligand>
        <name>Mn(2+)</name>
        <dbReference type="ChEBI" id="CHEBI:29035"/>
        <label>1</label>
    </ligand>
</feature>
<feature type="binding site" evidence="13">
    <location>
        <position position="2"/>
    </location>
    <ligand>
        <name>Mn(2+)</name>
        <dbReference type="ChEBI" id="CHEBI:29035"/>
        <label>2</label>
    </ligand>
</feature>
<name>A0A2N1PIX2_9BACT</name>
<dbReference type="GO" id="GO:0004619">
    <property type="term" value="F:phosphoglycerate mutase activity"/>
    <property type="evidence" value="ECO:0007669"/>
    <property type="project" value="UniProtKB-UniRule"/>
</dbReference>
<feature type="binding site" evidence="13">
    <location>
        <position position="409"/>
    </location>
    <ligand>
        <name>Mn(2+)</name>
        <dbReference type="ChEBI" id="CHEBI:29035"/>
        <label>1</label>
    </ligand>
</feature>
<proteinExistence type="inferred from homology"/>
<dbReference type="InterPro" id="IPR017850">
    <property type="entry name" value="Alkaline_phosphatase_core_sf"/>
</dbReference>
<evidence type="ECO:0000256" key="7">
    <source>
        <dbReference type="ARBA" id="ARBA00023152"/>
    </source>
</evidence>
<feature type="binding site" evidence="12">
    <location>
        <position position="116"/>
    </location>
    <ligand>
        <name>substrate</name>
    </ligand>
</feature>
<dbReference type="PANTHER" id="PTHR31637">
    <property type="entry name" value="2,3-BISPHOSPHOGLYCERATE-INDEPENDENT PHOSPHOGLYCERATE MUTASE"/>
    <property type="match status" value="1"/>
</dbReference>
<evidence type="ECO:0000259" key="15">
    <source>
        <dbReference type="Pfam" id="PF06415"/>
    </source>
</evidence>
<feature type="binding site" evidence="12">
    <location>
        <begin position="146"/>
        <end position="147"/>
    </location>
    <ligand>
        <name>substrate</name>
    </ligand>
</feature>
<dbReference type="GO" id="GO:0030145">
    <property type="term" value="F:manganese ion binding"/>
    <property type="evidence" value="ECO:0007669"/>
    <property type="project" value="InterPro"/>
</dbReference>
<dbReference type="Proteomes" id="UP000233256">
    <property type="component" value="Unassembled WGS sequence"/>
</dbReference>
<evidence type="ECO:0000256" key="9">
    <source>
        <dbReference type="ARBA" id="ARBA00023235"/>
    </source>
</evidence>
<dbReference type="FunFam" id="3.40.1450.10:FF:000002">
    <property type="entry name" value="2,3-bisphosphoglycerate-independent phosphoglycerate mutase"/>
    <property type="match status" value="1"/>
</dbReference>
<dbReference type="InterPro" id="IPR036646">
    <property type="entry name" value="PGAM_B_sf"/>
</dbReference>
<protein>
    <recommendedName>
        <fullName evidence="10">2,3-bisphosphoglycerate-independent phosphoglycerate mutase</fullName>
        <ecNumber evidence="10">5.4.2.12</ecNumber>
    </recommendedName>
</protein>
<gene>
    <name evidence="16" type="primary">gpmI</name>
    <name evidence="16" type="ORF">CVV64_19460</name>
</gene>
<keyword evidence="7" id="KW-0324">Glycolysis</keyword>
<keyword evidence="8 13" id="KW-0464">Manganese</keyword>
<dbReference type="InterPro" id="IPR006124">
    <property type="entry name" value="Metalloenzyme"/>
</dbReference>
<feature type="binding site" evidence="13">
    <location>
        <position position="446"/>
    </location>
    <ligand>
        <name>Mn(2+)</name>
        <dbReference type="ChEBI" id="CHEBI:29035"/>
        <label>2</label>
    </ligand>
</feature>
<feature type="binding site" evidence="12">
    <location>
        <begin position="261"/>
        <end position="264"/>
    </location>
    <ligand>
        <name>substrate</name>
    </ligand>
</feature>
<evidence type="ECO:0000313" key="17">
    <source>
        <dbReference type="Proteomes" id="UP000233256"/>
    </source>
</evidence>
<evidence type="ECO:0000256" key="11">
    <source>
        <dbReference type="PIRSR" id="PIRSR001492-1"/>
    </source>
</evidence>
<evidence type="ECO:0000256" key="1">
    <source>
        <dbReference type="ARBA" id="ARBA00000370"/>
    </source>
</evidence>
<evidence type="ECO:0000313" key="16">
    <source>
        <dbReference type="EMBL" id="PKK88298.1"/>
    </source>
</evidence>
<comment type="similarity">
    <text evidence="5">Belongs to the BPG-independent phosphoglycerate mutase family.</text>
</comment>
<dbReference type="GO" id="GO:0006007">
    <property type="term" value="P:glucose catabolic process"/>
    <property type="evidence" value="ECO:0007669"/>
    <property type="project" value="InterPro"/>
</dbReference>
<organism evidence="16 17">
    <name type="scientific">Candidatus Wallbacteria bacterium HGW-Wallbacteria-1</name>
    <dbReference type="NCBI Taxonomy" id="2013854"/>
    <lineage>
        <taxon>Bacteria</taxon>
        <taxon>Candidatus Walliibacteriota</taxon>
    </lineage>
</organism>
<evidence type="ECO:0000259" key="14">
    <source>
        <dbReference type="Pfam" id="PF01676"/>
    </source>
</evidence>
<comment type="pathway">
    <text evidence="4">Carbohydrate degradation; glycolysis; pyruvate from D-glyceraldehyde 3-phosphate: step 3/5.</text>
</comment>
<feature type="domain" description="BPG-independent PGAM N-terminal" evidence="15">
    <location>
        <begin position="75"/>
        <end position="297"/>
    </location>
</feature>
<feature type="binding site" evidence="12">
    <location>
        <position position="189"/>
    </location>
    <ligand>
        <name>substrate</name>
    </ligand>
</feature>
<dbReference type="Pfam" id="PF01676">
    <property type="entry name" value="Metalloenzyme"/>
    <property type="match status" value="1"/>
</dbReference>
<dbReference type="InterPro" id="IPR011258">
    <property type="entry name" value="BPG-indep_PGM_N"/>
</dbReference>
<dbReference type="AlphaFoldDB" id="A0A2N1PIX2"/>
<feature type="domain" description="Metalloenzyme" evidence="14">
    <location>
        <begin position="1"/>
        <end position="517"/>
    </location>
</feature>
<evidence type="ECO:0000256" key="13">
    <source>
        <dbReference type="PIRSR" id="PIRSR001492-3"/>
    </source>
</evidence>
<dbReference type="PIRSF" id="PIRSF001492">
    <property type="entry name" value="IPGAM"/>
    <property type="match status" value="1"/>
</dbReference>
<comment type="cofactor">
    <cofactor evidence="2">
        <name>Mn(2+)</name>
        <dbReference type="ChEBI" id="CHEBI:29035"/>
    </cofactor>
</comment>
<dbReference type="EC" id="5.4.2.12" evidence="10"/>
<evidence type="ECO:0000256" key="12">
    <source>
        <dbReference type="PIRSR" id="PIRSR001492-2"/>
    </source>
</evidence>
<feature type="active site" description="Phosphoserine intermediate" evidence="11">
    <location>
        <position position="54"/>
    </location>
</feature>
<dbReference type="NCBIfam" id="TIGR01307">
    <property type="entry name" value="pgm_bpd_ind"/>
    <property type="match status" value="1"/>
</dbReference>
<comment type="caution">
    <text evidence="16">The sequence shown here is derived from an EMBL/GenBank/DDBJ whole genome shotgun (WGS) entry which is preliminary data.</text>
</comment>
<evidence type="ECO:0000256" key="4">
    <source>
        <dbReference type="ARBA" id="ARBA00004798"/>
    </source>
</evidence>
<keyword evidence="6 13" id="KW-0479">Metal-binding</keyword>
<sequence length="531" mass="57786">MDGIGIGVNPDPFNAVVNSHRPTITAIENRGLNFSLLAHGTHVGLPDDELMGNSEVGHNALGAGALINQGATQVQDLIKSGKFGESPVLQEIIGHVRERGSALHLIGLLQRERSVHAHTDHLKAIVDAAAQGGANRIYVHGLTDGRDDPEGSAIDTVRDIEDFLKSHETGERVCMMASGGGRMVMTMDRYWADPEMLKTGWETHVKGIGRQFESGVRAVEAYYRESGNGSDQYCFPFVIARDGQPVGRIKDGDAVIFFNYRGDRAKEISKAFEDEEFTFFDRGAKPDVIYAGLLSYDPDENVPSRYIVQPPDIKGTMGELLAGEGISQLALSETQKYGHVTYFWNGNRAEKFDEKSETYIEITSDPVPEFKFKPWMKAAEIASRTVEEIRRGTFRFGRINFANGDMVGHTGDYASAATAVSAVDLGLHWILPAIEAAGGALIVTADHGNAEEMVEHDSKGNVKYGKNGVAKVKTSHTTNPVPCMVYAPGLKISAAESKSPLTIRNVAATAFNLLGYEAPVYMDPSLIRIEG</sequence>
<reference evidence="16 17" key="1">
    <citation type="journal article" date="2017" name="ISME J.">
        <title>Potential for microbial H2 and metal transformations associated with novel bacteria and archaea in deep terrestrial subsurface sediments.</title>
        <authorList>
            <person name="Hernsdorf A.W."/>
            <person name="Amano Y."/>
            <person name="Miyakawa K."/>
            <person name="Ise K."/>
            <person name="Suzuki Y."/>
            <person name="Anantharaman K."/>
            <person name="Probst A."/>
            <person name="Burstein D."/>
            <person name="Thomas B.C."/>
            <person name="Banfield J.F."/>
        </authorList>
    </citation>
    <scope>NUCLEOTIDE SEQUENCE [LARGE SCALE GENOMIC DNA]</scope>
    <source>
        <strain evidence="16">HGW-Wallbacteria-1</strain>
    </source>
</reference>
<feature type="binding site" evidence="13">
    <location>
        <position position="405"/>
    </location>
    <ligand>
        <name>Mn(2+)</name>
        <dbReference type="ChEBI" id="CHEBI:29035"/>
        <label>1</label>
    </ligand>
</feature>
<accession>A0A2N1PIX2</accession>
<evidence type="ECO:0000256" key="8">
    <source>
        <dbReference type="ARBA" id="ARBA00023211"/>
    </source>
</evidence>
<feature type="binding site" evidence="12">
    <location>
        <position position="336"/>
    </location>
    <ligand>
        <name>substrate</name>
    </ligand>
</feature>
<dbReference type="SUPFAM" id="SSF64158">
    <property type="entry name" value="2,3-Bisphosphoglycerate-independent phosphoglycerate mutase, substrate-binding domain"/>
    <property type="match status" value="1"/>
</dbReference>
<dbReference type="Pfam" id="PF06415">
    <property type="entry name" value="iPGM_N"/>
    <property type="match status" value="1"/>
</dbReference>
<dbReference type="Gene3D" id="3.40.1450.10">
    <property type="entry name" value="BPG-independent phosphoglycerate mutase, domain B"/>
    <property type="match status" value="1"/>
</dbReference>
<comment type="function">
    <text evidence="3">Catalyzes the interconversion of 2-phosphoglycerate and 3-phosphoglycerate.</text>
</comment>
<dbReference type="EMBL" id="PGXC01000053">
    <property type="protein sequence ID" value="PKK88298.1"/>
    <property type="molecule type" value="Genomic_DNA"/>
</dbReference>
<comment type="catalytic activity">
    <reaction evidence="1">
        <text>(2R)-2-phosphoglycerate = (2R)-3-phosphoglycerate</text>
        <dbReference type="Rhea" id="RHEA:15901"/>
        <dbReference type="ChEBI" id="CHEBI:58272"/>
        <dbReference type="ChEBI" id="CHEBI:58289"/>
        <dbReference type="EC" id="5.4.2.12"/>
    </reaction>
</comment>